<dbReference type="PROSITE" id="PS00107">
    <property type="entry name" value="PROTEIN_KINASE_ATP"/>
    <property type="match status" value="1"/>
</dbReference>
<dbReference type="Pfam" id="PF00069">
    <property type="entry name" value="Pkinase"/>
    <property type="match status" value="1"/>
</dbReference>
<dbReference type="PANTHER" id="PTHR47634">
    <property type="entry name" value="PROTEIN KINASE DOMAIN-CONTAINING PROTEIN-RELATED"/>
    <property type="match status" value="1"/>
</dbReference>
<dbReference type="GO" id="GO:0004674">
    <property type="term" value="F:protein serine/threonine kinase activity"/>
    <property type="evidence" value="ECO:0007669"/>
    <property type="project" value="UniProtKB-KW"/>
</dbReference>
<dbReference type="AlphaFoldDB" id="A0A2G7FW72"/>
<dbReference type="GO" id="GO:0050684">
    <property type="term" value="P:regulation of mRNA processing"/>
    <property type="evidence" value="ECO:0007669"/>
    <property type="project" value="TreeGrafter"/>
</dbReference>
<accession>A0A2G7FW72</accession>
<dbReference type="GO" id="GO:0005524">
    <property type="term" value="F:ATP binding"/>
    <property type="evidence" value="ECO:0007669"/>
    <property type="project" value="UniProtKB-UniRule"/>
</dbReference>
<reference evidence="11 12" key="1">
    <citation type="submission" date="2017-05" db="EMBL/GenBank/DDBJ databases">
        <title>Genome sequence for an aflatoxigenic pathogen of Argentinian peanut, Aspergillus arachidicola.</title>
        <authorList>
            <person name="Moore G."/>
            <person name="Beltz S.B."/>
            <person name="Mack B.M."/>
        </authorList>
    </citation>
    <scope>NUCLEOTIDE SEQUENCE [LARGE SCALE GENOMIC DNA]</scope>
    <source>
        <strain evidence="11 12">CBS 117610</strain>
    </source>
</reference>
<dbReference type="GO" id="GO:0000245">
    <property type="term" value="P:spliceosomal complex assembly"/>
    <property type="evidence" value="ECO:0007669"/>
    <property type="project" value="TreeGrafter"/>
</dbReference>
<dbReference type="STRING" id="656916.A0A2G7FW72"/>
<evidence type="ECO:0000259" key="10">
    <source>
        <dbReference type="PROSITE" id="PS50011"/>
    </source>
</evidence>
<evidence type="ECO:0000256" key="1">
    <source>
        <dbReference type="ARBA" id="ARBA00012513"/>
    </source>
</evidence>
<evidence type="ECO:0000313" key="11">
    <source>
        <dbReference type="EMBL" id="PIG84822.1"/>
    </source>
</evidence>
<dbReference type="Gene3D" id="3.30.200.20">
    <property type="entry name" value="Phosphorylase Kinase, domain 1"/>
    <property type="match status" value="1"/>
</dbReference>
<dbReference type="PROSITE" id="PS50011">
    <property type="entry name" value="PROTEIN_KINASE_DOM"/>
    <property type="match status" value="1"/>
</dbReference>
<dbReference type="PANTHER" id="PTHR47634:SF9">
    <property type="entry name" value="PROTEIN KINASE DOMAIN-CONTAINING PROTEIN-RELATED"/>
    <property type="match status" value="1"/>
</dbReference>
<sequence length="451" mass="51441">MNRNSWSICSPFIIRTLTRPRSSSTISPCPYRRAKSLHSTGMLSSKWTSTPREFPTSGFELLDASSKIEEETLPTYSPEKYYPVQQGEVFNDRYQVLAKLGYGVTSTVWFARDLVDSTYVVLKIYVLGQERDHELNVYKHINSIETDHPGRKFIRKMLSHFYVQGPSGRHICLVHEPLGMNANELLRHIPGRTMTLESMKPAIRQLLGVLDFLHSVARLIHTDIQLKNLLLPTPSSSALSDFEEREIKVPAARKILKDRTVYTTSRFPAGDGLPLIGDFGEARFGNEENIGDIMPDYYRAPEVILKSNWDYKVDIWSVAMIAWDIVSSQTLIRGETRDGIFDDGVHVAELVALLGPPPQEFLEKRDLSSVFLDESGKWKNLVPVSDRTLENLAVNIQGEDVEGFLRWLRLALQWNPEDRPAALELLMDPWLMKGLNLRKKEPKDSEEKTQV</sequence>
<evidence type="ECO:0000256" key="6">
    <source>
        <dbReference type="ARBA" id="ARBA00022840"/>
    </source>
</evidence>
<evidence type="ECO:0000256" key="3">
    <source>
        <dbReference type="ARBA" id="ARBA00022679"/>
    </source>
</evidence>
<dbReference type="EMBL" id="NEXV01000360">
    <property type="protein sequence ID" value="PIG84822.1"/>
    <property type="molecule type" value="Genomic_DNA"/>
</dbReference>
<dbReference type="InterPro" id="IPR000719">
    <property type="entry name" value="Prot_kinase_dom"/>
</dbReference>
<gene>
    <name evidence="11" type="ORF">AARAC_001262</name>
</gene>
<keyword evidence="3" id="KW-0808">Transferase</keyword>
<feature type="binding site" evidence="9">
    <location>
        <position position="123"/>
    </location>
    <ligand>
        <name>ATP</name>
        <dbReference type="ChEBI" id="CHEBI:30616"/>
    </ligand>
</feature>
<keyword evidence="6 9" id="KW-0067">ATP-binding</keyword>
<comment type="catalytic activity">
    <reaction evidence="8">
        <text>L-seryl-[protein] + ATP = O-phospho-L-seryl-[protein] + ADP + H(+)</text>
        <dbReference type="Rhea" id="RHEA:17989"/>
        <dbReference type="Rhea" id="RHEA-COMP:9863"/>
        <dbReference type="Rhea" id="RHEA-COMP:11604"/>
        <dbReference type="ChEBI" id="CHEBI:15378"/>
        <dbReference type="ChEBI" id="CHEBI:29999"/>
        <dbReference type="ChEBI" id="CHEBI:30616"/>
        <dbReference type="ChEBI" id="CHEBI:83421"/>
        <dbReference type="ChEBI" id="CHEBI:456216"/>
        <dbReference type="EC" id="2.7.11.1"/>
    </reaction>
</comment>
<keyword evidence="5" id="KW-0418">Kinase</keyword>
<comment type="caution">
    <text evidence="11">The sequence shown here is derived from an EMBL/GenBank/DDBJ whole genome shotgun (WGS) entry which is preliminary data.</text>
</comment>
<evidence type="ECO:0000256" key="8">
    <source>
        <dbReference type="ARBA" id="ARBA00048679"/>
    </source>
</evidence>
<keyword evidence="4 9" id="KW-0547">Nucleotide-binding</keyword>
<dbReference type="InterPro" id="IPR017441">
    <property type="entry name" value="Protein_kinase_ATP_BS"/>
</dbReference>
<evidence type="ECO:0000256" key="9">
    <source>
        <dbReference type="PROSITE-ProRule" id="PRU10141"/>
    </source>
</evidence>
<dbReference type="Gene3D" id="1.10.510.10">
    <property type="entry name" value="Transferase(Phosphotransferase) domain 1"/>
    <property type="match status" value="1"/>
</dbReference>
<dbReference type="InterPro" id="IPR011009">
    <property type="entry name" value="Kinase-like_dom_sf"/>
</dbReference>
<dbReference type="EC" id="2.7.11.1" evidence="1"/>
<dbReference type="SMART" id="SM00220">
    <property type="entry name" value="S_TKc"/>
    <property type="match status" value="1"/>
</dbReference>
<evidence type="ECO:0000256" key="4">
    <source>
        <dbReference type="ARBA" id="ARBA00022741"/>
    </source>
</evidence>
<evidence type="ECO:0000313" key="12">
    <source>
        <dbReference type="Proteomes" id="UP000231358"/>
    </source>
</evidence>
<dbReference type="InterPro" id="IPR051334">
    <property type="entry name" value="SRPK"/>
</dbReference>
<organism evidence="11 12">
    <name type="scientific">Aspergillus arachidicola</name>
    <dbReference type="NCBI Taxonomy" id="656916"/>
    <lineage>
        <taxon>Eukaryota</taxon>
        <taxon>Fungi</taxon>
        <taxon>Dikarya</taxon>
        <taxon>Ascomycota</taxon>
        <taxon>Pezizomycotina</taxon>
        <taxon>Eurotiomycetes</taxon>
        <taxon>Eurotiomycetidae</taxon>
        <taxon>Eurotiales</taxon>
        <taxon>Aspergillaceae</taxon>
        <taxon>Aspergillus</taxon>
        <taxon>Aspergillus subgen. Circumdati</taxon>
    </lineage>
</organism>
<dbReference type="Proteomes" id="UP000231358">
    <property type="component" value="Unassembled WGS sequence"/>
</dbReference>
<dbReference type="SUPFAM" id="SSF56112">
    <property type="entry name" value="Protein kinase-like (PK-like)"/>
    <property type="match status" value="1"/>
</dbReference>
<keyword evidence="12" id="KW-1185">Reference proteome</keyword>
<evidence type="ECO:0000256" key="7">
    <source>
        <dbReference type="ARBA" id="ARBA00047899"/>
    </source>
</evidence>
<keyword evidence="2" id="KW-0723">Serine/threonine-protein kinase</keyword>
<evidence type="ECO:0000256" key="5">
    <source>
        <dbReference type="ARBA" id="ARBA00022777"/>
    </source>
</evidence>
<protein>
    <recommendedName>
        <fullName evidence="1">non-specific serine/threonine protein kinase</fullName>
        <ecNumber evidence="1">2.7.11.1</ecNumber>
    </recommendedName>
</protein>
<proteinExistence type="predicted"/>
<name>A0A2G7FW72_9EURO</name>
<evidence type="ECO:0000256" key="2">
    <source>
        <dbReference type="ARBA" id="ARBA00022527"/>
    </source>
</evidence>
<feature type="domain" description="Protein kinase" evidence="10">
    <location>
        <begin position="94"/>
        <end position="431"/>
    </location>
</feature>
<comment type="catalytic activity">
    <reaction evidence="7">
        <text>L-threonyl-[protein] + ATP = O-phospho-L-threonyl-[protein] + ADP + H(+)</text>
        <dbReference type="Rhea" id="RHEA:46608"/>
        <dbReference type="Rhea" id="RHEA-COMP:11060"/>
        <dbReference type="Rhea" id="RHEA-COMP:11605"/>
        <dbReference type="ChEBI" id="CHEBI:15378"/>
        <dbReference type="ChEBI" id="CHEBI:30013"/>
        <dbReference type="ChEBI" id="CHEBI:30616"/>
        <dbReference type="ChEBI" id="CHEBI:61977"/>
        <dbReference type="ChEBI" id="CHEBI:456216"/>
        <dbReference type="EC" id="2.7.11.1"/>
    </reaction>
</comment>